<dbReference type="SUPFAM" id="SSF54690">
    <property type="entry name" value="Molybdopterin synthase subunit MoaE"/>
    <property type="match status" value="1"/>
</dbReference>
<evidence type="ECO:0000256" key="6">
    <source>
        <dbReference type="ARBA" id="ARBA00026066"/>
    </source>
</evidence>
<dbReference type="UniPathway" id="UPA00344"/>
<protein>
    <recommendedName>
        <fullName evidence="4">Molybdopterin synthase catalytic subunit</fullName>
        <ecNumber evidence="3">2.8.1.12</ecNumber>
    </recommendedName>
    <alternativeName>
        <fullName evidence="9">MPT synthase subunit 2</fullName>
    </alternativeName>
    <alternativeName>
        <fullName evidence="7">Molybdenum cofactor biosynthesis protein E</fullName>
    </alternativeName>
    <alternativeName>
        <fullName evidence="8">Molybdopterin-converting factor large subunit</fullName>
    </alternativeName>
    <alternativeName>
        <fullName evidence="10">Molybdopterin-converting factor subunit 2</fullName>
    </alternativeName>
</protein>
<dbReference type="PANTHER" id="PTHR23404">
    <property type="entry name" value="MOLYBDOPTERIN SYNTHASE RELATED"/>
    <property type="match status" value="1"/>
</dbReference>
<comment type="similarity">
    <text evidence="2">Belongs to the MoaE family.</text>
</comment>
<evidence type="ECO:0000256" key="1">
    <source>
        <dbReference type="ARBA" id="ARBA00005046"/>
    </source>
</evidence>
<evidence type="ECO:0000313" key="12">
    <source>
        <dbReference type="EMBL" id="KHD07406.1"/>
    </source>
</evidence>
<evidence type="ECO:0000256" key="4">
    <source>
        <dbReference type="ARBA" id="ARBA00013858"/>
    </source>
</evidence>
<dbReference type="Gene3D" id="3.90.1170.40">
    <property type="entry name" value="Molybdopterin biosynthesis MoaE subunit"/>
    <property type="match status" value="1"/>
</dbReference>
<gene>
    <name evidence="12" type="ORF">PN36_29485</name>
</gene>
<dbReference type="CDD" id="cd00756">
    <property type="entry name" value="MoaE"/>
    <property type="match status" value="1"/>
</dbReference>
<dbReference type="GO" id="GO:0030366">
    <property type="term" value="F:molybdopterin synthase activity"/>
    <property type="evidence" value="ECO:0007669"/>
    <property type="project" value="UniProtKB-EC"/>
</dbReference>
<dbReference type="InterPro" id="IPR036563">
    <property type="entry name" value="MoaE_sf"/>
</dbReference>
<accession>A0A0A6PLD9</accession>
<comment type="caution">
    <text evidence="12">The sequence shown here is derived from an EMBL/GenBank/DDBJ whole genome shotgun (WGS) entry which is preliminary data.</text>
</comment>
<proteinExistence type="inferred from homology"/>
<dbReference type="Pfam" id="PF02391">
    <property type="entry name" value="MoaE"/>
    <property type="match status" value="1"/>
</dbReference>
<keyword evidence="5" id="KW-0501">Molybdenum cofactor biosynthesis</keyword>
<dbReference type="EC" id="2.8.1.12" evidence="3"/>
<evidence type="ECO:0000256" key="8">
    <source>
        <dbReference type="ARBA" id="ARBA00030407"/>
    </source>
</evidence>
<comment type="catalytic activity">
    <reaction evidence="11">
        <text>2 [molybdopterin-synthase sulfur-carrier protein]-C-terminal-Gly-aminoethanethioate + cyclic pyranopterin phosphate + H2O = molybdopterin + 2 [molybdopterin-synthase sulfur-carrier protein]-C-terminal Gly-Gly + 2 H(+)</text>
        <dbReference type="Rhea" id="RHEA:26333"/>
        <dbReference type="Rhea" id="RHEA-COMP:12202"/>
        <dbReference type="Rhea" id="RHEA-COMP:19907"/>
        <dbReference type="ChEBI" id="CHEBI:15377"/>
        <dbReference type="ChEBI" id="CHEBI:15378"/>
        <dbReference type="ChEBI" id="CHEBI:58698"/>
        <dbReference type="ChEBI" id="CHEBI:59648"/>
        <dbReference type="ChEBI" id="CHEBI:90778"/>
        <dbReference type="ChEBI" id="CHEBI:232372"/>
        <dbReference type="EC" id="2.8.1.12"/>
    </reaction>
</comment>
<evidence type="ECO:0000256" key="7">
    <source>
        <dbReference type="ARBA" id="ARBA00029745"/>
    </source>
</evidence>
<name>A0A0A6PLD9_9GAMM</name>
<evidence type="ECO:0000256" key="5">
    <source>
        <dbReference type="ARBA" id="ARBA00023150"/>
    </source>
</evidence>
<sequence>MKVEVTPNEFNPWTSLQVYEDSLVAGKCGAVATFVGTMRDEGETVQGMFLEHYPGMTENYLLSISDTALQRWDILDTLIIHRVGNMLPGDTIVLVAAWAAHRAPAFEACRFLIEELKSKAPFWKRESLDEGERWLK</sequence>
<evidence type="ECO:0000256" key="10">
    <source>
        <dbReference type="ARBA" id="ARBA00032474"/>
    </source>
</evidence>
<comment type="pathway">
    <text evidence="1">Cofactor biosynthesis; molybdopterin biosynthesis.</text>
</comment>
<evidence type="ECO:0000256" key="9">
    <source>
        <dbReference type="ARBA" id="ARBA00030781"/>
    </source>
</evidence>
<dbReference type="AlphaFoldDB" id="A0A0A6PLD9"/>
<dbReference type="GO" id="GO:0006777">
    <property type="term" value="P:Mo-molybdopterin cofactor biosynthetic process"/>
    <property type="evidence" value="ECO:0007669"/>
    <property type="project" value="UniProtKB-KW"/>
</dbReference>
<comment type="subunit">
    <text evidence="6">Heterotetramer of 2 MoaD subunits and 2 MoaE subunits. Also stable as homodimer. The enzyme changes between these two forms during catalysis.</text>
</comment>
<dbReference type="Proteomes" id="UP000030428">
    <property type="component" value="Unassembled WGS sequence"/>
</dbReference>
<dbReference type="EMBL" id="JSZA02000204">
    <property type="protein sequence ID" value="KHD07406.1"/>
    <property type="molecule type" value="Genomic_DNA"/>
</dbReference>
<evidence type="ECO:0000256" key="11">
    <source>
        <dbReference type="ARBA" id="ARBA00049878"/>
    </source>
</evidence>
<keyword evidence="13" id="KW-1185">Reference proteome</keyword>
<organism evidence="12 13">
    <name type="scientific">Candidatus Thiomargarita nelsonii</name>
    <dbReference type="NCBI Taxonomy" id="1003181"/>
    <lineage>
        <taxon>Bacteria</taxon>
        <taxon>Pseudomonadati</taxon>
        <taxon>Pseudomonadota</taxon>
        <taxon>Gammaproteobacteria</taxon>
        <taxon>Thiotrichales</taxon>
        <taxon>Thiotrichaceae</taxon>
        <taxon>Thiomargarita</taxon>
    </lineage>
</organism>
<reference evidence="12 13" key="1">
    <citation type="journal article" date="2016" name="Front. Microbiol.">
        <title>Single-Cell (Meta-)Genomics of a Dimorphic Candidatus Thiomargarita nelsonii Reveals Genomic Plasticity.</title>
        <authorList>
            <person name="Flood B.E."/>
            <person name="Fliss P."/>
            <person name="Jones D.S."/>
            <person name="Dick G.J."/>
            <person name="Jain S."/>
            <person name="Kaster A.K."/>
            <person name="Winkel M."/>
            <person name="Mussmann M."/>
            <person name="Bailey J."/>
        </authorList>
    </citation>
    <scope>NUCLEOTIDE SEQUENCE [LARGE SCALE GENOMIC DNA]</scope>
    <source>
        <strain evidence="12">Hydrate Ridge</strain>
    </source>
</reference>
<evidence type="ECO:0000256" key="2">
    <source>
        <dbReference type="ARBA" id="ARBA00005426"/>
    </source>
</evidence>
<dbReference type="InterPro" id="IPR003448">
    <property type="entry name" value="Mopterin_biosynth_MoaE"/>
</dbReference>
<evidence type="ECO:0000256" key="3">
    <source>
        <dbReference type="ARBA" id="ARBA00011950"/>
    </source>
</evidence>
<evidence type="ECO:0000313" key="13">
    <source>
        <dbReference type="Proteomes" id="UP000030428"/>
    </source>
</evidence>